<evidence type="ECO:0000313" key="2">
    <source>
        <dbReference type="Proteomes" id="UP000001194"/>
    </source>
</evidence>
<dbReference type="HOGENOM" id="CLU_1237590_0_0_1"/>
<sequence length="224" mass="25704">RRLLKRERPIGYLNKFRRGTTRIGREVLEPEQPTTFRRANIREGTPSDEFRLPSPPEKSLYKRTAKTHIRPDSRDLLNRRTKLIKHLSPTLNYIGPKASGRSYLFIHFVDLIPFFITDYNTSEFCGFVGFTCMTTGACWQDPIGLQTICTIVKKIIPTWTDGLHPVQLKLISVILDGQDILCCTATGDENQQPSQFPALFSSNTMHIWMHTLPDFLPEKDLLAL</sequence>
<organism evidence="2">
    <name type="scientific">Laccaria bicolor (strain S238N-H82 / ATCC MYA-4686)</name>
    <name type="common">Bicoloured deceiver</name>
    <name type="synonym">Laccaria laccata var. bicolor</name>
    <dbReference type="NCBI Taxonomy" id="486041"/>
    <lineage>
        <taxon>Eukaryota</taxon>
        <taxon>Fungi</taxon>
        <taxon>Dikarya</taxon>
        <taxon>Basidiomycota</taxon>
        <taxon>Agaricomycotina</taxon>
        <taxon>Agaricomycetes</taxon>
        <taxon>Agaricomycetidae</taxon>
        <taxon>Agaricales</taxon>
        <taxon>Agaricineae</taxon>
        <taxon>Hydnangiaceae</taxon>
        <taxon>Laccaria</taxon>
    </lineage>
</organism>
<accession>B0E0I9</accession>
<dbReference type="RefSeq" id="XP_001889701.1">
    <property type="nucleotide sequence ID" value="XM_001889666.1"/>
</dbReference>
<dbReference type="EMBL" id="DS547161">
    <property type="protein sequence ID" value="EDQ99590.1"/>
    <property type="molecule type" value="Genomic_DNA"/>
</dbReference>
<name>B0E0I9_LACBS</name>
<protein>
    <submittedName>
        <fullName evidence="1">Predicted protein</fullName>
    </submittedName>
</protein>
<reference evidence="1 2" key="1">
    <citation type="journal article" date="2008" name="Nature">
        <title>The genome of Laccaria bicolor provides insights into mycorrhizal symbiosis.</title>
        <authorList>
            <person name="Martin F."/>
            <person name="Aerts A."/>
            <person name="Ahren D."/>
            <person name="Brun A."/>
            <person name="Danchin E.G.J."/>
            <person name="Duchaussoy F."/>
            <person name="Gibon J."/>
            <person name="Kohler A."/>
            <person name="Lindquist E."/>
            <person name="Pereda V."/>
            <person name="Salamov A."/>
            <person name="Shapiro H.J."/>
            <person name="Wuyts J."/>
            <person name="Blaudez D."/>
            <person name="Buee M."/>
            <person name="Brokstein P."/>
            <person name="Canbaeck B."/>
            <person name="Cohen D."/>
            <person name="Courty P.E."/>
            <person name="Coutinho P.M."/>
            <person name="Delaruelle C."/>
            <person name="Detter J.C."/>
            <person name="Deveau A."/>
            <person name="DiFazio S."/>
            <person name="Duplessis S."/>
            <person name="Fraissinet-Tachet L."/>
            <person name="Lucic E."/>
            <person name="Frey-Klett P."/>
            <person name="Fourrey C."/>
            <person name="Feussner I."/>
            <person name="Gay G."/>
            <person name="Grimwood J."/>
            <person name="Hoegger P.J."/>
            <person name="Jain P."/>
            <person name="Kilaru S."/>
            <person name="Labbe J."/>
            <person name="Lin Y.C."/>
            <person name="Legue V."/>
            <person name="Le Tacon F."/>
            <person name="Marmeisse R."/>
            <person name="Melayah D."/>
            <person name="Montanini B."/>
            <person name="Muratet M."/>
            <person name="Nehls U."/>
            <person name="Niculita-Hirzel H."/>
            <person name="Oudot-Le Secq M.P."/>
            <person name="Peter M."/>
            <person name="Quesneville H."/>
            <person name="Rajashekar B."/>
            <person name="Reich M."/>
            <person name="Rouhier N."/>
            <person name="Schmutz J."/>
            <person name="Yin T."/>
            <person name="Chalot M."/>
            <person name="Henrissat B."/>
            <person name="Kuees U."/>
            <person name="Lucas S."/>
            <person name="Van de Peer Y."/>
            <person name="Podila G.K."/>
            <person name="Polle A."/>
            <person name="Pukkila P.J."/>
            <person name="Richardson P.M."/>
            <person name="Rouze P."/>
            <person name="Sanders I.R."/>
            <person name="Stajich J.E."/>
            <person name="Tunlid A."/>
            <person name="Tuskan G."/>
            <person name="Grigoriev I.V."/>
        </authorList>
    </citation>
    <scope>NUCLEOTIDE SEQUENCE [LARGE SCALE GENOMIC DNA]</scope>
    <source>
        <strain evidence="2">S238N-H82 / ATCC MYA-4686</strain>
    </source>
</reference>
<dbReference type="InParanoid" id="B0E0I9"/>
<keyword evidence="2" id="KW-1185">Reference proteome</keyword>
<evidence type="ECO:0000313" key="1">
    <source>
        <dbReference type="EMBL" id="EDQ99590.1"/>
    </source>
</evidence>
<gene>
    <name evidence="1" type="ORF">LACBIDRAFT_334843</name>
</gene>
<proteinExistence type="predicted"/>
<dbReference type="Proteomes" id="UP000001194">
    <property type="component" value="Unassembled WGS sequence"/>
</dbReference>
<dbReference type="OrthoDB" id="3260945at2759"/>
<feature type="non-terminal residue" evidence="1">
    <location>
        <position position="1"/>
    </location>
</feature>
<dbReference type="AlphaFoldDB" id="B0E0I9"/>
<dbReference type="GeneID" id="6085359"/>
<dbReference type="KEGG" id="lbc:LACBIDRAFT_334843"/>